<protein>
    <submittedName>
        <fullName evidence="1">Uncharacterized protein</fullName>
    </submittedName>
</protein>
<feature type="non-terminal residue" evidence="1">
    <location>
        <position position="114"/>
    </location>
</feature>
<proteinExistence type="predicted"/>
<name>A0A8S3ZNX6_9EUPU</name>
<organism evidence="1 2">
    <name type="scientific">Candidula unifasciata</name>
    <dbReference type="NCBI Taxonomy" id="100452"/>
    <lineage>
        <taxon>Eukaryota</taxon>
        <taxon>Metazoa</taxon>
        <taxon>Spiralia</taxon>
        <taxon>Lophotrochozoa</taxon>
        <taxon>Mollusca</taxon>
        <taxon>Gastropoda</taxon>
        <taxon>Heterobranchia</taxon>
        <taxon>Euthyneura</taxon>
        <taxon>Panpulmonata</taxon>
        <taxon>Eupulmonata</taxon>
        <taxon>Stylommatophora</taxon>
        <taxon>Helicina</taxon>
        <taxon>Helicoidea</taxon>
        <taxon>Geomitridae</taxon>
        <taxon>Candidula</taxon>
    </lineage>
</organism>
<dbReference type="Proteomes" id="UP000678393">
    <property type="component" value="Unassembled WGS sequence"/>
</dbReference>
<accession>A0A8S3ZNX6</accession>
<reference evidence="1" key="1">
    <citation type="submission" date="2021-04" db="EMBL/GenBank/DDBJ databases">
        <authorList>
            <consortium name="Molecular Ecology Group"/>
        </authorList>
    </citation>
    <scope>NUCLEOTIDE SEQUENCE</scope>
</reference>
<evidence type="ECO:0000313" key="1">
    <source>
        <dbReference type="EMBL" id="CAG5129475.1"/>
    </source>
</evidence>
<gene>
    <name evidence="1" type="ORF">CUNI_LOCUS15033</name>
</gene>
<feature type="non-terminal residue" evidence="1">
    <location>
        <position position="1"/>
    </location>
</feature>
<dbReference type="EMBL" id="CAJHNH020003513">
    <property type="protein sequence ID" value="CAG5129475.1"/>
    <property type="molecule type" value="Genomic_DNA"/>
</dbReference>
<evidence type="ECO:0000313" key="2">
    <source>
        <dbReference type="Proteomes" id="UP000678393"/>
    </source>
</evidence>
<keyword evidence="2" id="KW-1185">Reference proteome</keyword>
<comment type="caution">
    <text evidence="1">The sequence shown here is derived from an EMBL/GenBank/DDBJ whole genome shotgun (WGS) entry which is preliminary data.</text>
</comment>
<dbReference type="AlphaFoldDB" id="A0A8S3ZNX6"/>
<sequence length="114" mass="12750">SIVTMWPEKLLADQKVWVSRPENIIGGQVKDNTTFRQLQSLAKSCNCEPVKSGLQKISEDRLCRDHFSRPLSELFMDTANPPDFLVSFSNLALGSILQYTFPGAKSGVYKVINS</sequence>